<dbReference type="OrthoDB" id="19849at2"/>
<organism evidence="2 3">
    <name type="scientific">Paludisphaera borealis</name>
    <dbReference type="NCBI Taxonomy" id="1387353"/>
    <lineage>
        <taxon>Bacteria</taxon>
        <taxon>Pseudomonadati</taxon>
        <taxon>Planctomycetota</taxon>
        <taxon>Planctomycetia</taxon>
        <taxon>Isosphaerales</taxon>
        <taxon>Isosphaeraceae</taxon>
        <taxon>Paludisphaera</taxon>
    </lineage>
</organism>
<evidence type="ECO:0000313" key="2">
    <source>
        <dbReference type="EMBL" id="APW59922.1"/>
    </source>
</evidence>
<dbReference type="RefSeq" id="WP_076344203.1">
    <property type="nucleotide sequence ID" value="NZ_CP019082.1"/>
</dbReference>
<protein>
    <submittedName>
        <fullName evidence="2">Uncharacterized protein</fullName>
    </submittedName>
</protein>
<dbReference type="AlphaFoldDB" id="A0A1U7CLV9"/>
<sequence length="79" mass="8833">MYYLYGSRPGAPQRLAAIFDSEPQLLSYVRWATLSELDGLRKFEKGSALASYNQFGYSGDPLTDDDPETVDHNPTPSML</sequence>
<proteinExistence type="predicted"/>
<reference evidence="3" key="1">
    <citation type="submission" date="2016-12" db="EMBL/GenBank/DDBJ databases">
        <title>Comparative genomics of four Isosphaeraceae planctomycetes: a common pool of plasmids and glycoside hydrolase genes.</title>
        <authorList>
            <person name="Ivanova A."/>
        </authorList>
    </citation>
    <scope>NUCLEOTIDE SEQUENCE [LARGE SCALE GENOMIC DNA]</scope>
    <source>
        <strain evidence="3">PX4</strain>
    </source>
</reference>
<evidence type="ECO:0000313" key="3">
    <source>
        <dbReference type="Proteomes" id="UP000186309"/>
    </source>
</evidence>
<accession>A0A1U7CLV9</accession>
<name>A0A1U7CLV9_9BACT</name>
<dbReference type="KEGG" id="pbor:BSF38_01383"/>
<keyword evidence="3" id="KW-1185">Reference proteome</keyword>
<dbReference type="STRING" id="1387353.BSF38_01383"/>
<dbReference type="Proteomes" id="UP000186309">
    <property type="component" value="Chromosome"/>
</dbReference>
<dbReference type="EMBL" id="CP019082">
    <property type="protein sequence ID" value="APW59922.1"/>
    <property type="molecule type" value="Genomic_DNA"/>
</dbReference>
<feature type="region of interest" description="Disordered" evidence="1">
    <location>
        <begin position="58"/>
        <end position="79"/>
    </location>
</feature>
<gene>
    <name evidence="2" type="ORF">BSF38_01383</name>
</gene>
<evidence type="ECO:0000256" key="1">
    <source>
        <dbReference type="SAM" id="MobiDB-lite"/>
    </source>
</evidence>